<reference evidence="1" key="1">
    <citation type="submission" date="2021-08" db="EMBL/GenBank/DDBJ databases">
        <title>Novel anaerobic bacterium isolated from sea squirt in East Sea, Republic of Korea.</title>
        <authorList>
            <person name="Nguyen T.H."/>
            <person name="Li Z."/>
            <person name="Lee Y.-J."/>
            <person name="Ko J."/>
            <person name="Kim S.-G."/>
        </authorList>
    </citation>
    <scope>NUCLEOTIDE SEQUENCE</scope>
    <source>
        <strain evidence="1">KCTC 25031</strain>
    </source>
</reference>
<proteinExistence type="predicted"/>
<accession>A0AC61NIY7</accession>
<dbReference type="EMBL" id="CP081303">
    <property type="protein sequence ID" value="QZE13321.1"/>
    <property type="molecule type" value="Genomic_DNA"/>
</dbReference>
<organism evidence="1 2">
    <name type="scientific">Halosquirtibacter laminarini</name>
    <dbReference type="NCBI Taxonomy" id="3374600"/>
    <lineage>
        <taxon>Bacteria</taxon>
        <taxon>Pseudomonadati</taxon>
        <taxon>Bacteroidota</taxon>
        <taxon>Bacteroidia</taxon>
        <taxon>Marinilabiliales</taxon>
        <taxon>Prolixibacteraceae</taxon>
        <taxon>Halosquirtibacter</taxon>
    </lineage>
</organism>
<evidence type="ECO:0000313" key="1">
    <source>
        <dbReference type="EMBL" id="QZE13321.1"/>
    </source>
</evidence>
<sequence>MKFLRNLLASILGSIIGIGLLFFIGIIIISAIAVATSGDNTVVKDNSVLVIKLNKPFVDRVQDNPFEEFDLPFFNNLSAYGLYNMKSKLEDAAKDPKIKGIYIDSSYGIMAPYATTTEFRDLLKEFKKSGKFIYTYIENTETKTYYLLSVSDSIVANPRGYIYFSGLTTERTYFKNALDKVGVEVQVYKGRGNIYKSATDQYTRSSMSKEDRDQAVKYLGDIWGVIKEQISSSRNISQNDIQVIADDVATFGNNEKALKSGLVDALKYKDQVIEDLKKLSDREEDDKLNLVSISDYKLTDSDEDLKKFSKDKIAIIFAQGAIVDNTMKTSEINPEKIARSIRKVREDENVKAIVLRVNSPGGSAYGSEVMWREIALAKEVKPVIVSMGDYAASGGYYMSCAGTKIIADKNTITGSIGIFATIPNAKKLIQDKIGVTSDYVSTSKNGAPLSIMQPLTSFHKGMLETYINKGYDLFIQRVAEGRGMTKEAVHKIARGRVWSGQEAIKIGLVDKIGDLQDAIQVAKEEAKAEDAKIVTYPKNKDQISALLELSTEQIKVQLIESMIGKDVFKVWNDVKSAKEMNGVYMMLPYKEEIN</sequence>
<dbReference type="Proteomes" id="UP000826212">
    <property type="component" value="Chromosome"/>
</dbReference>
<keyword evidence="2" id="KW-1185">Reference proteome</keyword>
<gene>
    <name evidence="1" type="primary">sppA</name>
    <name evidence="1" type="ORF">K4L44_12065</name>
</gene>
<evidence type="ECO:0000313" key="2">
    <source>
        <dbReference type="Proteomes" id="UP000826212"/>
    </source>
</evidence>
<name>A0AC61NIY7_9BACT</name>
<protein>
    <submittedName>
        <fullName evidence="1">Signal peptide peptidase SppA</fullName>
    </submittedName>
</protein>